<keyword evidence="1 2" id="KW-0597">Phosphoprotein</keyword>
<name>A0A4R1QRK3_HYDET</name>
<proteinExistence type="predicted"/>
<dbReference type="Gene3D" id="3.40.50.2300">
    <property type="match status" value="1"/>
</dbReference>
<dbReference type="Proteomes" id="UP000295008">
    <property type="component" value="Unassembled WGS sequence"/>
</dbReference>
<organism evidence="4 5">
    <name type="scientific">Hydrogenispora ethanolica</name>
    <dbReference type="NCBI Taxonomy" id="1082276"/>
    <lineage>
        <taxon>Bacteria</taxon>
        <taxon>Bacillati</taxon>
        <taxon>Bacillota</taxon>
        <taxon>Hydrogenispora</taxon>
    </lineage>
</organism>
<evidence type="ECO:0000259" key="3">
    <source>
        <dbReference type="PROSITE" id="PS50110"/>
    </source>
</evidence>
<accession>A0A4R1QRK3</accession>
<dbReference type="SUPFAM" id="SSF52172">
    <property type="entry name" value="CheY-like"/>
    <property type="match status" value="1"/>
</dbReference>
<dbReference type="CDD" id="cd00156">
    <property type="entry name" value="REC"/>
    <property type="match status" value="1"/>
</dbReference>
<dbReference type="InterPro" id="IPR011006">
    <property type="entry name" value="CheY-like_superfamily"/>
</dbReference>
<evidence type="ECO:0000313" key="5">
    <source>
        <dbReference type="Proteomes" id="UP000295008"/>
    </source>
</evidence>
<dbReference type="GO" id="GO:0000160">
    <property type="term" value="P:phosphorelay signal transduction system"/>
    <property type="evidence" value="ECO:0007669"/>
    <property type="project" value="InterPro"/>
</dbReference>
<evidence type="ECO:0000313" key="4">
    <source>
        <dbReference type="EMBL" id="TCL55583.1"/>
    </source>
</evidence>
<dbReference type="RefSeq" id="WP_132017653.1">
    <property type="nucleotide sequence ID" value="NZ_SLUN01000055.1"/>
</dbReference>
<dbReference type="AlphaFoldDB" id="A0A4R1QRK3"/>
<comment type="caution">
    <text evidence="4">The sequence shown here is derived from an EMBL/GenBank/DDBJ whole genome shotgun (WGS) entry which is preliminary data.</text>
</comment>
<dbReference type="PANTHER" id="PTHR44591">
    <property type="entry name" value="STRESS RESPONSE REGULATOR PROTEIN 1"/>
    <property type="match status" value="1"/>
</dbReference>
<dbReference type="InterPro" id="IPR001789">
    <property type="entry name" value="Sig_transdc_resp-reg_receiver"/>
</dbReference>
<reference evidence="4 5" key="1">
    <citation type="submission" date="2019-03" db="EMBL/GenBank/DDBJ databases">
        <title>Genomic Encyclopedia of Type Strains, Phase IV (KMG-IV): sequencing the most valuable type-strain genomes for metagenomic binning, comparative biology and taxonomic classification.</title>
        <authorList>
            <person name="Goeker M."/>
        </authorList>
    </citation>
    <scope>NUCLEOTIDE SEQUENCE [LARGE SCALE GENOMIC DNA]</scope>
    <source>
        <strain evidence="4 5">LX-B</strain>
    </source>
</reference>
<dbReference type="Pfam" id="PF00072">
    <property type="entry name" value="Response_reg"/>
    <property type="match status" value="1"/>
</dbReference>
<feature type="modified residue" description="4-aspartylphosphate" evidence="2">
    <location>
        <position position="56"/>
    </location>
</feature>
<gene>
    <name evidence="4" type="ORF">EDC14_105514</name>
</gene>
<sequence length="253" mass="28909">MVSKLKILIIDDSSIGRIAVKQALRQAEFELTELESAEPFFRYPNQYKDVDLLIIDISLPGMDGLTALEKIRAEEQWPNLPVIVLTSRSDPESVGRALRAHANDYIVKPFSGKVLLSKVHRTLEYKRQNWPDPEMVLQTSNEIKRAERGGTSLSALGVRMLNPRDHLSNPWDIHNLREQLRMRLREIDTVYCNGRDILVLLPFTDGSGAEIVAQKIREILFPEIKMIIAAYPAHGRNAQQLLYNLKQKLYPAE</sequence>
<evidence type="ECO:0000256" key="1">
    <source>
        <dbReference type="ARBA" id="ARBA00022553"/>
    </source>
</evidence>
<protein>
    <submittedName>
        <fullName evidence="4">Response regulator receiver domain-containing protein</fullName>
    </submittedName>
</protein>
<feature type="domain" description="Response regulatory" evidence="3">
    <location>
        <begin position="6"/>
        <end position="123"/>
    </location>
</feature>
<dbReference type="PROSITE" id="PS50110">
    <property type="entry name" value="RESPONSE_REGULATORY"/>
    <property type="match status" value="1"/>
</dbReference>
<dbReference type="OrthoDB" id="37094at2"/>
<keyword evidence="5" id="KW-1185">Reference proteome</keyword>
<dbReference type="PANTHER" id="PTHR44591:SF25">
    <property type="entry name" value="CHEMOTAXIS TWO-COMPONENT RESPONSE REGULATOR"/>
    <property type="match status" value="1"/>
</dbReference>
<dbReference type="SMART" id="SM00448">
    <property type="entry name" value="REC"/>
    <property type="match status" value="1"/>
</dbReference>
<dbReference type="EMBL" id="SLUN01000055">
    <property type="protein sequence ID" value="TCL55583.1"/>
    <property type="molecule type" value="Genomic_DNA"/>
</dbReference>
<dbReference type="InterPro" id="IPR050595">
    <property type="entry name" value="Bact_response_regulator"/>
</dbReference>
<evidence type="ECO:0000256" key="2">
    <source>
        <dbReference type="PROSITE-ProRule" id="PRU00169"/>
    </source>
</evidence>